<dbReference type="KEGG" id="sulj:SJPD1_2225"/>
<feature type="transmembrane region" description="Helical" evidence="8">
    <location>
        <begin position="45"/>
        <end position="65"/>
    </location>
</feature>
<protein>
    <submittedName>
        <fullName evidence="9">Undecaprenyl-phosphate N-acetylglucosaminyl 1-phosphate transferase</fullName>
        <ecNumber evidence="9">2.7.8.33</ecNumber>
    </submittedName>
</protein>
<dbReference type="Proteomes" id="UP000196005">
    <property type="component" value="Chromosome"/>
</dbReference>
<organism evidence="9 11">
    <name type="scientific">Sulfurospirillum diekertiae</name>
    <dbReference type="NCBI Taxonomy" id="1854492"/>
    <lineage>
        <taxon>Bacteria</taxon>
        <taxon>Pseudomonadati</taxon>
        <taxon>Campylobacterota</taxon>
        <taxon>Epsilonproteobacteria</taxon>
        <taxon>Campylobacterales</taxon>
        <taxon>Sulfurospirillaceae</taxon>
        <taxon>Sulfurospirillum</taxon>
    </lineage>
</organism>
<feature type="binding site" evidence="7">
    <location>
        <position position="149"/>
    </location>
    <ligand>
        <name>Mg(2+)</name>
        <dbReference type="ChEBI" id="CHEBI:18420"/>
    </ligand>
</feature>
<feature type="binding site" evidence="7">
    <location>
        <position position="209"/>
    </location>
    <ligand>
        <name>Mg(2+)</name>
        <dbReference type="ChEBI" id="CHEBI:18420"/>
    </ligand>
</feature>
<reference evidence="10" key="5">
    <citation type="journal article" date="2020" name="MicrobiologyOpen">
        <title>Tetrachloroethene respiration in Sulfurospirillum species is regulated by a two-component system as unraveled by comparative genomics, transcriptomics, and regulator binding studies.</title>
        <authorList>
            <person name="Esken J."/>
            <person name="Goris T."/>
            <person name="Gadkari J."/>
            <person name="Bischler T."/>
            <person name="Forstner K.U."/>
            <person name="Sharma C.M."/>
            <person name="Diekert G."/>
            <person name="Schubert T."/>
        </authorList>
    </citation>
    <scope>NUCLEOTIDE SEQUENCE</scope>
    <source>
        <strain evidence="10">JPD-1</strain>
    </source>
</reference>
<accession>A0A290HFK1</accession>
<reference evidence="10" key="3">
    <citation type="submission" date="2017-09" db="EMBL/GenBank/DDBJ databases">
        <authorList>
            <person name="Goris T."/>
        </authorList>
    </citation>
    <scope>NUCLEOTIDE SEQUENCE</scope>
    <source>
        <strain evidence="10">JPD-1</strain>
    </source>
</reference>
<dbReference type="Proteomes" id="UP000217349">
    <property type="component" value="Chromosome"/>
</dbReference>
<keyword evidence="2" id="KW-1003">Cell membrane</keyword>
<dbReference type="InterPro" id="IPR018480">
    <property type="entry name" value="PNAcMuramoyl-5peptid_Trfase_CS"/>
</dbReference>
<dbReference type="GO" id="GO:0036380">
    <property type="term" value="F:UDP-N-acetylglucosamine-undecaprenyl-phosphate N-acetylglucosaminephosphotransferase activity"/>
    <property type="evidence" value="ECO:0007669"/>
    <property type="project" value="UniProtKB-EC"/>
</dbReference>
<dbReference type="EMBL" id="CP023275">
    <property type="protein sequence ID" value="ATB70322.1"/>
    <property type="molecule type" value="Genomic_DNA"/>
</dbReference>
<evidence type="ECO:0000313" key="12">
    <source>
        <dbReference type="Proteomes" id="UP000217349"/>
    </source>
</evidence>
<dbReference type="GO" id="GO:0044038">
    <property type="term" value="P:cell wall macromolecule biosynthetic process"/>
    <property type="evidence" value="ECO:0007669"/>
    <property type="project" value="TreeGrafter"/>
</dbReference>
<dbReference type="EC" id="2.7.8.33" evidence="9"/>
<feature type="transmembrane region" description="Helical" evidence="8">
    <location>
        <begin position="282"/>
        <end position="303"/>
    </location>
</feature>
<evidence type="ECO:0000256" key="4">
    <source>
        <dbReference type="ARBA" id="ARBA00022692"/>
    </source>
</evidence>
<evidence type="ECO:0000256" key="2">
    <source>
        <dbReference type="ARBA" id="ARBA00022475"/>
    </source>
</evidence>
<dbReference type="AlphaFoldDB" id="A0A1Y0HMW8"/>
<dbReference type="GO" id="GO:0046872">
    <property type="term" value="F:metal ion binding"/>
    <property type="evidence" value="ECO:0007669"/>
    <property type="project" value="UniProtKB-KW"/>
</dbReference>
<reference evidence="9" key="4">
    <citation type="journal article" date="2018" name="FEMS Microbiol. Ecol.">
        <title>Coexistence of two distinct Sulfurospirillum populations respiring tetrachloroethene-genomic and kinetic considerations. .</title>
        <authorList>
            <person name="Buttet G.F."/>
            <person name="Murray A.M."/>
            <person name="Goris T."/>
            <person name="Burion M."/>
            <person name="Jin B."/>
            <person name="Rolle M."/>
            <person name="Holliger C."/>
            <person name="Maillard J."/>
        </authorList>
    </citation>
    <scope>NUCLEOTIDE SEQUENCE</scope>
    <source>
        <strain evidence="9">SL2-1</strain>
    </source>
</reference>
<dbReference type="PANTHER" id="PTHR22926:SF3">
    <property type="entry name" value="UNDECAPRENYL-PHOSPHATE ALPHA-N-ACETYLGLUCOSAMINYL 1-PHOSPHATE TRANSFERASE"/>
    <property type="match status" value="1"/>
</dbReference>
<sequence>MNFFNVCVFVSVFLVSTILSFMLVKYKDIICILDEPNARSYHTVVIPRSGGVGIFIAFILGVLLLDIAHDYWFFLPLFIIFALGLYDDINPLSSKKKLLITFLSSILLFYLGFDIDKYGCFVGYDIILPTWISCLFFGIACAGFINSINLIDGLDGLASLVSLVILCAFAYLGFRWHDDFLFGVALVLMSAILGFLIFNWHPAKIFMGDSGSLTLGFIIVILSVYSIKQSYITAVSVLLLAAIPILDTLIVMVRRIVNKQNPFKADQTHMHHIVLKQQNRHVVQTVMLIGIWQILFTYIGLGFKVRDDSYILVLFILCFVFFYFSLTPKKIRKN</sequence>
<dbReference type="KEGG" id="suls:Sdiek1_2291"/>
<dbReference type="PROSITE" id="PS01348">
    <property type="entry name" value="MRAY_2"/>
    <property type="match status" value="1"/>
</dbReference>
<dbReference type="Pfam" id="PF00953">
    <property type="entry name" value="Glycos_transf_4"/>
    <property type="match status" value="1"/>
</dbReference>
<dbReference type="CDD" id="cd06853">
    <property type="entry name" value="GT_WecA_like"/>
    <property type="match status" value="1"/>
</dbReference>
<feature type="transmembrane region" description="Helical" evidence="8">
    <location>
        <begin position="157"/>
        <end position="174"/>
    </location>
</feature>
<evidence type="ECO:0000256" key="3">
    <source>
        <dbReference type="ARBA" id="ARBA00022679"/>
    </source>
</evidence>
<reference evidence="11" key="1">
    <citation type="submission" date="2017-05" db="EMBL/GenBank/DDBJ databases">
        <title>Dechlorination kinetics govern the competition between two new strains of the genus Sulfurospirillum.</title>
        <authorList>
            <person name="Buttet G.F."/>
            <person name="Murray A.M."/>
            <person name="Goris T."/>
            <person name="Burion M."/>
            <person name="Lin B."/>
            <person name="Rolle M."/>
            <person name="Maillard J."/>
        </authorList>
    </citation>
    <scope>NUCLEOTIDE SEQUENCE [LARGE SCALE GENOMIC DNA]</scope>
    <source>
        <strain evidence="11">SL2-1</strain>
    </source>
</reference>
<keyword evidence="11" id="KW-1185">Reference proteome</keyword>
<keyword evidence="3 9" id="KW-0808">Transferase</keyword>
<keyword evidence="5 8" id="KW-1133">Transmembrane helix</keyword>
<evidence type="ECO:0000256" key="1">
    <source>
        <dbReference type="ARBA" id="ARBA00004651"/>
    </source>
</evidence>
<keyword evidence="7" id="KW-0479">Metal-binding</keyword>
<evidence type="ECO:0000313" key="10">
    <source>
        <dbReference type="EMBL" id="ATB70322.1"/>
    </source>
</evidence>
<feature type="transmembrane region" description="Helical" evidence="8">
    <location>
        <begin position="6"/>
        <end position="24"/>
    </location>
</feature>
<evidence type="ECO:0000313" key="9">
    <source>
        <dbReference type="EMBL" id="ARU49442.1"/>
    </source>
</evidence>
<dbReference type="GO" id="GO:0009103">
    <property type="term" value="P:lipopolysaccharide biosynthetic process"/>
    <property type="evidence" value="ECO:0007669"/>
    <property type="project" value="TreeGrafter"/>
</dbReference>
<feature type="transmembrane region" description="Helical" evidence="8">
    <location>
        <begin position="231"/>
        <end position="253"/>
    </location>
</feature>
<comment type="cofactor">
    <cofactor evidence="7">
        <name>Mg(2+)</name>
        <dbReference type="ChEBI" id="CHEBI:18420"/>
    </cofactor>
</comment>
<dbReference type="EMBL" id="CP021416">
    <property type="protein sequence ID" value="ARU49442.1"/>
    <property type="molecule type" value="Genomic_DNA"/>
</dbReference>
<feature type="transmembrane region" description="Helical" evidence="8">
    <location>
        <begin position="121"/>
        <end position="145"/>
    </location>
</feature>
<dbReference type="GO" id="GO:0071555">
    <property type="term" value="P:cell wall organization"/>
    <property type="evidence" value="ECO:0007669"/>
    <property type="project" value="TreeGrafter"/>
</dbReference>
<feature type="transmembrane region" description="Helical" evidence="8">
    <location>
        <begin position="205"/>
        <end position="225"/>
    </location>
</feature>
<evidence type="ECO:0000256" key="7">
    <source>
        <dbReference type="PIRSR" id="PIRSR600715-1"/>
    </source>
</evidence>
<name>A0A1Y0HMW8_9BACT</name>
<keyword evidence="6 8" id="KW-0472">Membrane</keyword>
<dbReference type="GO" id="GO:0005886">
    <property type="term" value="C:plasma membrane"/>
    <property type="evidence" value="ECO:0007669"/>
    <property type="project" value="UniProtKB-SubCell"/>
</dbReference>
<dbReference type="RefSeq" id="WP_226372190.1">
    <property type="nucleotide sequence ID" value="NZ_CP021416.1"/>
</dbReference>
<feature type="transmembrane region" description="Helical" evidence="8">
    <location>
        <begin position="180"/>
        <end position="198"/>
    </location>
</feature>
<gene>
    <name evidence="9" type="ORF">Sdiek1_2291</name>
    <name evidence="10" type="ORF">SJPD1_2225</name>
</gene>
<keyword evidence="4 8" id="KW-0812">Transmembrane</keyword>
<keyword evidence="7" id="KW-0460">Magnesium</keyword>
<reference evidence="12" key="2">
    <citation type="submission" date="2017-09" db="EMBL/GenBank/DDBJ databases">
        <title>The complete genome of Sulfurospirillum sp. JPD-1.</title>
        <authorList>
            <person name="Goris T."/>
        </authorList>
    </citation>
    <scope>NUCLEOTIDE SEQUENCE [LARGE SCALE GENOMIC DNA]</scope>
    <source>
        <strain evidence="12">JPD-1</strain>
    </source>
</reference>
<feature type="transmembrane region" description="Helical" evidence="8">
    <location>
        <begin position="98"/>
        <end position="115"/>
    </location>
</feature>
<dbReference type="InterPro" id="IPR000715">
    <property type="entry name" value="Glycosyl_transferase_4"/>
</dbReference>
<feature type="transmembrane region" description="Helical" evidence="8">
    <location>
        <begin position="71"/>
        <end position="86"/>
    </location>
</feature>
<evidence type="ECO:0000256" key="8">
    <source>
        <dbReference type="SAM" id="Phobius"/>
    </source>
</evidence>
<accession>A0A1Y0HMW8</accession>
<dbReference type="PANTHER" id="PTHR22926">
    <property type="entry name" value="PHOSPHO-N-ACETYLMURAMOYL-PENTAPEPTIDE-TRANSFERASE"/>
    <property type="match status" value="1"/>
</dbReference>
<feature type="transmembrane region" description="Helical" evidence="8">
    <location>
        <begin position="309"/>
        <end position="326"/>
    </location>
</feature>
<comment type="subcellular location">
    <subcellularLocation>
        <location evidence="1">Cell membrane</location>
        <topology evidence="1">Multi-pass membrane protein</topology>
    </subcellularLocation>
</comment>
<evidence type="ECO:0000256" key="6">
    <source>
        <dbReference type="ARBA" id="ARBA00023136"/>
    </source>
</evidence>
<evidence type="ECO:0000256" key="5">
    <source>
        <dbReference type="ARBA" id="ARBA00022989"/>
    </source>
</evidence>
<proteinExistence type="predicted"/>
<evidence type="ECO:0000313" key="11">
    <source>
        <dbReference type="Proteomes" id="UP000196005"/>
    </source>
</evidence>